<dbReference type="EMBL" id="MU826837">
    <property type="protein sequence ID" value="KAJ7372340.1"/>
    <property type="molecule type" value="Genomic_DNA"/>
</dbReference>
<gene>
    <name evidence="1" type="ORF">OS493_019785</name>
</gene>
<organism evidence="1 2">
    <name type="scientific">Desmophyllum pertusum</name>
    <dbReference type="NCBI Taxonomy" id="174260"/>
    <lineage>
        <taxon>Eukaryota</taxon>
        <taxon>Metazoa</taxon>
        <taxon>Cnidaria</taxon>
        <taxon>Anthozoa</taxon>
        <taxon>Hexacorallia</taxon>
        <taxon>Scleractinia</taxon>
        <taxon>Caryophylliina</taxon>
        <taxon>Caryophylliidae</taxon>
        <taxon>Desmophyllum</taxon>
    </lineage>
</organism>
<comment type="caution">
    <text evidence="1">The sequence shown here is derived from an EMBL/GenBank/DDBJ whole genome shotgun (WGS) entry which is preliminary data.</text>
</comment>
<protein>
    <submittedName>
        <fullName evidence="1">Uncharacterized protein</fullName>
    </submittedName>
</protein>
<proteinExistence type="predicted"/>
<dbReference type="Proteomes" id="UP001163046">
    <property type="component" value="Unassembled WGS sequence"/>
</dbReference>
<accession>A0A9W9YZP7</accession>
<evidence type="ECO:0000313" key="2">
    <source>
        <dbReference type="Proteomes" id="UP001163046"/>
    </source>
</evidence>
<keyword evidence="2" id="KW-1185">Reference proteome</keyword>
<evidence type="ECO:0000313" key="1">
    <source>
        <dbReference type="EMBL" id="KAJ7372340.1"/>
    </source>
</evidence>
<sequence length="106" mass="12129">MDRNQCMEGKWALSCEAHPSDLDSRLYSAVISFVSRREIGFRSPDKGSPPYTWTRLVSVLTHLFVWMIWGSRMVCEGKQLHTKDRIIKADGAMGAFLALIRRPENT</sequence>
<name>A0A9W9YZP7_9CNID</name>
<reference evidence="1" key="1">
    <citation type="submission" date="2023-01" db="EMBL/GenBank/DDBJ databases">
        <title>Genome assembly of the deep-sea coral Lophelia pertusa.</title>
        <authorList>
            <person name="Herrera S."/>
            <person name="Cordes E."/>
        </authorList>
    </citation>
    <scope>NUCLEOTIDE SEQUENCE</scope>
    <source>
        <strain evidence="1">USNM1676648</strain>
        <tissue evidence="1">Polyp</tissue>
    </source>
</reference>
<dbReference type="AlphaFoldDB" id="A0A9W9YZP7"/>